<feature type="region of interest" description="Disordered" evidence="1">
    <location>
        <begin position="199"/>
        <end position="236"/>
    </location>
</feature>
<keyword evidence="2" id="KW-0472">Membrane</keyword>
<dbReference type="RefSeq" id="WP_170856873.1">
    <property type="nucleotide sequence ID" value="NZ_FNOT01000013.1"/>
</dbReference>
<keyword evidence="2" id="KW-0812">Transmembrane</keyword>
<dbReference type="STRING" id="1137993.SAMN05660209_03924"/>
<feature type="compositionally biased region" description="Acidic residues" evidence="1">
    <location>
        <begin position="199"/>
        <end position="210"/>
    </location>
</feature>
<reference evidence="4" key="1">
    <citation type="submission" date="2016-10" db="EMBL/GenBank/DDBJ databases">
        <authorList>
            <person name="Varghese N."/>
            <person name="Submissions S."/>
        </authorList>
    </citation>
    <scope>NUCLEOTIDE SEQUENCE [LARGE SCALE GENOMIC DNA]</scope>
    <source>
        <strain evidence="4">DSM 45422</strain>
    </source>
</reference>
<dbReference type="GO" id="GO:0004252">
    <property type="term" value="F:serine-type endopeptidase activity"/>
    <property type="evidence" value="ECO:0007669"/>
    <property type="project" value="InterPro"/>
</dbReference>
<accession>A0A1H3NF05</accession>
<evidence type="ECO:0000313" key="4">
    <source>
        <dbReference type="Proteomes" id="UP000198921"/>
    </source>
</evidence>
<keyword evidence="2" id="KW-1133">Transmembrane helix</keyword>
<organism evidence="3 4">
    <name type="scientific">Geodermatophilus africanus</name>
    <dbReference type="NCBI Taxonomy" id="1137993"/>
    <lineage>
        <taxon>Bacteria</taxon>
        <taxon>Bacillati</taxon>
        <taxon>Actinomycetota</taxon>
        <taxon>Actinomycetes</taxon>
        <taxon>Geodermatophilales</taxon>
        <taxon>Geodermatophilaceae</taxon>
        <taxon>Geodermatophilus</taxon>
    </lineage>
</organism>
<keyword evidence="4" id="KW-1185">Reference proteome</keyword>
<evidence type="ECO:0000256" key="1">
    <source>
        <dbReference type="SAM" id="MobiDB-lite"/>
    </source>
</evidence>
<dbReference type="GO" id="GO:0006465">
    <property type="term" value="P:signal peptide processing"/>
    <property type="evidence" value="ECO:0007669"/>
    <property type="project" value="InterPro"/>
</dbReference>
<dbReference type="Proteomes" id="UP000198921">
    <property type="component" value="Unassembled WGS sequence"/>
</dbReference>
<proteinExistence type="predicted"/>
<feature type="transmembrane region" description="Helical" evidence="2">
    <location>
        <begin position="41"/>
        <end position="62"/>
    </location>
</feature>
<dbReference type="CDD" id="cd06530">
    <property type="entry name" value="S26_SPase_I"/>
    <property type="match status" value="1"/>
</dbReference>
<dbReference type="EMBL" id="FNOT01000013">
    <property type="protein sequence ID" value="SDY87438.1"/>
    <property type="molecule type" value="Genomic_DNA"/>
</dbReference>
<protein>
    <submittedName>
        <fullName evidence="3">Signal peptidase, endoplasmic reticulum-type</fullName>
    </submittedName>
</protein>
<evidence type="ECO:0000256" key="2">
    <source>
        <dbReference type="SAM" id="Phobius"/>
    </source>
</evidence>
<dbReference type="InterPro" id="IPR019533">
    <property type="entry name" value="Peptidase_S26"/>
</dbReference>
<dbReference type="AlphaFoldDB" id="A0A1H3NF05"/>
<evidence type="ECO:0000313" key="3">
    <source>
        <dbReference type="EMBL" id="SDY87438.1"/>
    </source>
</evidence>
<sequence length="257" mass="26775">MTAVLPLRAPAAARLLPPVAPAALHALRATAAFAGRWSVRLLVAAAVAAFAVLAAGPHLMGYRTMTMLTASMSPGIDPGDVVVSTPLAVTDVTEGMVISYHIPIDDHRVVTHRVTAVEHGPDGTVTVQTRGDANDHLDPWTAVLQGDTAYRVRAVIPEVGHLITALRTPAVNHALVYGVPALLAGWLLLGIWRPEEDAVAEEDATDDDATDPAVGHPASGSLTTRTGQAVGGRGPRTAHRLAAAALLGHGHPEQVRQ</sequence>
<gene>
    <name evidence="3" type="ORF">SAMN05660209_03924</name>
</gene>
<name>A0A1H3NF05_9ACTN</name>